<accession>A0AA39ZTG4</accession>
<reference evidence="3" key="1">
    <citation type="submission" date="2023-06" db="EMBL/GenBank/DDBJ databases">
        <title>Genome-scale phylogeny and comparative genomics of the fungal order Sordariales.</title>
        <authorList>
            <consortium name="Lawrence Berkeley National Laboratory"/>
            <person name="Hensen N."/>
            <person name="Bonometti L."/>
            <person name="Westerberg I."/>
            <person name="Brannstrom I.O."/>
            <person name="Guillou S."/>
            <person name="Cros-Aarteil S."/>
            <person name="Calhoun S."/>
            <person name="Haridas S."/>
            <person name="Kuo A."/>
            <person name="Mondo S."/>
            <person name="Pangilinan J."/>
            <person name="Riley R."/>
            <person name="LaButti K."/>
            <person name="Andreopoulos B."/>
            <person name="Lipzen A."/>
            <person name="Chen C."/>
            <person name="Yanf M."/>
            <person name="Daum C."/>
            <person name="Ng V."/>
            <person name="Clum A."/>
            <person name="Steindorff A."/>
            <person name="Ohm R."/>
            <person name="Martin F."/>
            <person name="Silar P."/>
            <person name="Natvig D."/>
            <person name="Lalanne C."/>
            <person name="Gautier V."/>
            <person name="Ament-velasquez S.L."/>
            <person name="Kruys A."/>
            <person name="Hutchinson M.I."/>
            <person name="Powell A.J."/>
            <person name="Barry K."/>
            <person name="Miller A.N."/>
            <person name="Grigoriev I.V."/>
            <person name="Debuchy R."/>
            <person name="Gladieux P."/>
            <person name="Thoren M.H."/>
            <person name="Johannesson H."/>
        </authorList>
    </citation>
    <scope>NUCLEOTIDE SEQUENCE</scope>
    <source>
        <strain evidence="3">SMH2392-1A</strain>
    </source>
</reference>
<dbReference type="InterPro" id="IPR001810">
    <property type="entry name" value="F-box_dom"/>
</dbReference>
<dbReference type="EMBL" id="JAUIRO010000008">
    <property type="protein sequence ID" value="KAK0703394.1"/>
    <property type="molecule type" value="Genomic_DNA"/>
</dbReference>
<gene>
    <name evidence="3" type="ORF">B0T26DRAFT_731152</name>
</gene>
<evidence type="ECO:0000259" key="2">
    <source>
        <dbReference type="PROSITE" id="PS50181"/>
    </source>
</evidence>
<dbReference type="SUPFAM" id="SSF81383">
    <property type="entry name" value="F-box domain"/>
    <property type="match status" value="1"/>
</dbReference>
<proteinExistence type="predicted"/>
<evidence type="ECO:0000256" key="1">
    <source>
        <dbReference type="SAM" id="MobiDB-lite"/>
    </source>
</evidence>
<dbReference type="InterPro" id="IPR036047">
    <property type="entry name" value="F-box-like_dom_sf"/>
</dbReference>
<dbReference type="Gene3D" id="1.20.1280.50">
    <property type="match status" value="1"/>
</dbReference>
<feature type="compositionally biased region" description="Acidic residues" evidence="1">
    <location>
        <begin position="38"/>
        <end position="49"/>
    </location>
</feature>
<dbReference type="GeneID" id="85326308"/>
<dbReference type="Pfam" id="PF12937">
    <property type="entry name" value="F-box-like"/>
    <property type="match status" value="1"/>
</dbReference>
<organism evidence="3 4">
    <name type="scientific">Lasiosphaeria miniovina</name>
    <dbReference type="NCBI Taxonomy" id="1954250"/>
    <lineage>
        <taxon>Eukaryota</taxon>
        <taxon>Fungi</taxon>
        <taxon>Dikarya</taxon>
        <taxon>Ascomycota</taxon>
        <taxon>Pezizomycotina</taxon>
        <taxon>Sordariomycetes</taxon>
        <taxon>Sordariomycetidae</taxon>
        <taxon>Sordariales</taxon>
        <taxon>Lasiosphaeriaceae</taxon>
        <taxon>Lasiosphaeria</taxon>
    </lineage>
</organism>
<dbReference type="PROSITE" id="PS50181">
    <property type="entry name" value="FBOX"/>
    <property type="match status" value="1"/>
</dbReference>
<protein>
    <recommendedName>
        <fullName evidence="2">F-box domain-containing protein</fullName>
    </recommendedName>
</protein>
<dbReference type="Proteomes" id="UP001172101">
    <property type="component" value="Unassembled WGS sequence"/>
</dbReference>
<dbReference type="AlphaFoldDB" id="A0AA39ZTG4"/>
<comment type="caution">
    <text evidence="3">The sequence shown here is derived from an EMBL/GenBank/DDBJ whole genome shotgun (WGS) entry which is preliminary data.</text>
</comment>
<keyword evidence="4" id="KW-1185">Reference proteome</keyword>
<feature type="region of interest" description="Disordered" evidence="1">
    <location>
        <begin position="33"/>
        <end position="76"/>
    </location>
</feature>
<sequence>MFVTRPLRPFRQIIMRKMRTLITWIKKAFPRRRRETATEDDADSDDEIKESDTANTEDAAEQVDTGQQLEKQHPRHLSRQMLLTLREMESTGMDPLIAALVYNMKHSPIHRLPDELVLQVLRCIGDDPLTMLCLRRVARRFRRIIDEPEIWKVMRMGPSWTSRIWISECLCSLPKDVGDELLPRIYMDGMCDECILQPGVPNKGGWLQRRGMCQHVNISWADIEPYISKWQQQQNSHDGQVCLDGFRSECRDPSHDMRCRAKGAPTWPRASLNAESQPPNCVELLFEWTPPSGFGVVSLTPEGRMPASEVRRLFQRHRQGAADIIFPSRPHLPLPEMACFNFAGCQCLLYETGGDQSLILARPSKRTRQIFRRDSFSPCPASHSFGRCHGSYFFGEHVTMRRSCSQIQPDSVCLVAYYSRSITVHTSVNRKSGIAVTPGPDWYHAVDPDLSPSSLQGLPKMLCRDKSCINYYRSPSSFACRFRR</sequence>
<feature type="domain" description="F-box" evidence="2">
    <location>
        <begin position="106"/>
        <end position="154"/>
    </location>
</feature>
<name>A0AA39ZTG4_9PEZI</name>
<dbReference type="RefSeq" id="XP_060290253.1">
    <property type="nucleotide sequence ID" value="XM_060443038.1"/>
</dbReference>
<evidence type="ECO:0000313" key="4">
    <source>
        <dbReference type="Proteomes" id="UP001172101"/>
    </source>
</evidence>
<evidence type="ECO:0000313" key="3">
    <source>
        <dbReference type="EMBL" id="KAK0703394.1"/>
    </source>
</evidence>